<comment type="cofactor">
    <cofactor evidence="1">
        <name>Zn(2+)</name>
        <dbReference type="ChEBI" id="CHEBI:29105"/>
    </cofactor>
</comment>
<name>A0A1F6DVL7_9BACT</name>
<comment type="caution">
    <text evidence="8">The sequence shown here is derived from an EMBL/GenBank/DDBJ whole genome shotgun (WGS) entry which is preliminary data.</text>
</comment>
<comment type="similarity">
    <text evidence="2">Belongs to the endoribonuclease YbeY family.</text>
</comment>
<sequence>MLDTRTTLRPAPFLKGAGRIPFEEIAQAVLGKNYELSLVICGDNLARRMNREYRLPSLKLRQASKKNYSPNVLSFPLSKTEGEIFLNVRAAAREARRFRVSVRDRVAFLFVHGCFHLKGLQHGRIMEAQEQRILRVFHFSCNGQYIQE</sequence>
<evidence type="ECO:0000256" key="2">
    <source>
        <dbReference type="ARBA" id="ARBA00010875"/>
    </source>
</evidence>
<keyword evidence="4" id="KW-0479">Metal-binding</keyword>
<dbReference type="GO" id="GO:0046872">
    <property type="term" value="F:metal ion binding"/>
    <property type="evidence" value="ECO:0007669"/>
    <property type="project" value="UniProtKB-KW"/>
</dbReference>
<dbReference type="InterPro" id="IPR002036">
    <property type="entry name" value="YbeY"/>
</dbReference>
<evidence type="ECO:0000256" key="4">
    <source>
        <dbReference type="ARBA" id="ARBA00022723"/>
    </source>
</evidence>
<reference evidence="8 9" key="1">
    <citation type="journal article" date="2016" name="Nat. Commun.">
        <title>Thousands of microbial genomes shed light on interconnected biogeochemical processes in an aquifer system.</title>
        <authorList>
            <person name="Anantharaman K."/>
            <person name="Brown C.T."/>
            <person name="Hug L.A."/>
            <person name="Sharon I."/>
            <person name="Castelle C.J."/>
            <person name="Probst A.J."/>
            <person name="Thomas B.C."/>
            <person name="Singh A."/>
            <person name="Wilkins M.J."/>
            <person name="Karaoz U."/>
            <person name="Brodie E.L."/>
            <person name="Williams K.H."/>
            <person name="Hubbard S.S."/>
            <person name="Banfield J.F."/>
        </authorList>
    </citation>
    <scope>NUCLEOTIDE SEQUENCE [LARGE SCALE GENOMIC DNA]</scope>
</reference>
<dbReference type="GO" id="GO:0004222">
    <property type="term" value="F:metalloendopeptidase activity"/>
    <property type="evidence" value="ECO:0007669"/>
    <property type="project" value="InterPro"/>
</dbReference>
<dbReference type="Pfam" id="PF02130">
    <property type="entry name" value="YbeY"/>
    <property type="match status" value="1"/>
</dbReference>
<evidence type="ECO:0000256" key="7">
    <source>
        <dbReference type="ARBA" id="ARBA00022833"/>
    </source>
</evidence>
<evidence type="ECO:0000313" key="8">
    <source>
        <dbReference type="EMBL" id="OGG65471.1"/>
    </source>
</evidence>
<dbReference type="STRING" id="1798497.A3D71_00925"/>
<dbReference type="GO" id="GO:0004519">
    <property type="term" value="F:endonuclease activity"/>
    <property type="evidence" value="ECO:0007669"/>
    <property type="project" value="UniProtKB-KW"/>
</dbReference>
<accession>A0A1F6DVL7</accession>
<keyword evidence="7" id="KW-0862">Zinc</keyword>
<gene>
    <name evidence="8" type="ORF">A3D71_00925</name>
</gene>
<evidence type="ECO:0000256" key="6">
    <source>
        <dbReference type="ARBA" id="ARBA00022801"/>
    </source>
</evidence>
<evidence type="ECO:0000256" key="3">
    <source>
        <dbReference type="ARBA" id="ARBA00022722"/>
    </source>
</evidence>
<keyword evidence="6" id="KW-0378">Hydrolase</keyword>
<dbReference type="EMBL" id="MFLK01000045">
    <property type="protein sequence ID" value="OGG65471.1"/>
    <property type="molecule type" value="Genomic_DNA"/>
</dbReference>
<dbReference type="Proteomes" id="UP000177652">
    <property type="component" value="Unassembled WGS sequence"/>
</dbReference>
<keyword evidence="5" id="KW-0255">Endonuclease</keyword>
<keyword evidence="3" id="KW-0540">Nuclease</keyword>
<dbReference type="Gene3D" id="3.40.390.30">
    <property type="entry name" value="Metalloproteases ('zincins'), catalytic domain"/>
    <property type="match status" value="1"/>
</dbReference>
<organism evidence="8 9">
    <name type="scientific">Candidatus Kaiserbacteria bacterium RIFCSPHIGHO2_02_FULL_55_20</name>
    <dbReference type="NCBI Taxonomy" id="1798497"/>
    <lineage>
        <taxon>Bacteria</taxon>
        <taxon>Candidatus Kaiseribacteriota</taxon>
    </lineage>
</organism>
<evidence type="ECO:0000313" key="9">
    <source>
        <dbReference type="Proteomes" id="UP000177652"/>
    </source>
</evidence>
<dbReference type="AlphaFoldDB" id="A0A1F6DVL7"/>
<dbReference type="SUPFAM" id="SSF55486">
    <property type="entry name" value="Metalloproteases ('zincins'), catalytic domain"/>
    <property type="match status" value="1"/>
</dbReference>
<proteinExistence type="inferred from homology"/>
<protein>
    <submittedName>
        <fullName evidence="8">rRNA maturation RNase YbeY</fullName>
    </submittedName>
</protein>
<dbReference type="NCBIfam" id="TIGR00043">
    <property type="entry name" value="rRNA maturation RNase YbeY"/>
    <property type="match status" value="1"/>
</dbReference>
<dbReference type="GO" id="GO:0006364">
    <property type="term" value="P:rRNA processing"/>
    <property type="evidence" value="ECO:0007669"/>
    <property type="project" value="InterPro"/>
</dbReference>
<evidence type="ECO:0000256" key="1">
    <source>
        <dbReference type="ARBA" id="ARBA00001947"/>
    </source>
</evidence>
<evidence type="ECO:0000256" key="5">
    <source>
        <dbReference type="ARBA" id="ARBA00022759"/>
    </source>
</evidence>
<dbReference type="InterPro" id="IPR023091">
    <property type="entry name" value="MetalPrtase_cat_dom_sf_prd"/>
</dbReference>